<comment type="domain">
    <text evidence="6">The EXKPK motif is conserved in inositol-pentakisphosphate 2-kinases of both family 1 and 2.</text>
</comment>
<dbReference type="GO" id="GO:0005524">
    <property type="term" value="F:ATP binding"/>
    <property type="evidence" value="ECO:0007669"/>
    <property type="project" value="UniProtKB-KW"/>
</dbReference>
<dbReference type="PANTHER" id="PTHR14456:SF2">
    <property type="entry name" value="INOSITOL-PENTAKISPHOSPHATE 2-KINASE"/>
    <property type="match status" value="1"/>
</dbReference>
<dbReference type="EC" id="2.7.1.158" evidence="1 6"/>
<dbReference type="Gene3D" id="3.30.200.110">
    <property type="entry name" value="Inositol-pentakisphosphate 2-kinase, N-lobe"/>
    <property type="match status" value="1"/>
</dbReference>
<sequence length="461" mass="51789">MQEVSRLPTECTELVLEEKDAADWIYRGEGAANLVLAYKGSSPSFVGKVIRLQKAPKNISQSMNGTSVFSVQECLLWKDTNDLLSSTSKENVGQLYSLHIMSPLLGSEHVDPGMRILVSKEFLESVEKNVLCQRPAWRVDAANINILCDSALLVSDHSVFPHGILKEEPCISVEIKPKCGFLPSSRFIAEGNFIKRSITRFRMHQVLKHHEGEISQISEYDPLDLFSGSSERIHKAIKALFTTPQNNFRIFLNSSLIFGGLGGGRDSTDFVMGESFEDKMEGIIRADYGLRTASFLQLVAEAIFRSGVLDRLLEAQKLDLLDIEGAIHAYYNIVSQPCVACRDLAVRELSHSLHSISLEESLKIVRDYLVAATAKDCSFMISFRPREDGDPSLSHRTVCLEPINQNFDYKVNFIDLDLKPLKKMLYYYELDQKIVSCYNQMNKEHGISDTKSMERSEAAGI</sequence>
<gene>
    <name evidence="8" type="primary">LOC104595636</name>
</gene>
<accession>A0A1U7ZL63</accession>
<reference evidence="8" key="1">
    <citation type="submission" date="2025-08" db="UniProtKB">
        <authorList>
            <consortium name="RefSeq"/>
        </authorList>
    </citation>
    <scope>IDENTIFICATION</scope>
</reference>
<keyword evidence="5 6" id="KW-0067">ATP-binding</keyword>
<comment type="function">
    <text evidence="6">Phosphorylates Ins(1,3,4,5,6)P5 at position 2 to form Ins(1,2,3,4,5,6)P6 (InsP6 or phytate).</text>
</comment>
<dbReference type="PANTHER" id="PTHR14456">
    <property type="entry name" value="INOSITOL POLYPHOSPHATE KINASE 1"/>
    <property type="match status" value="1"/>
</dbReference>
<evidence type="ECO:0000313" key="8">
    <source>
        <dbReference type="RefSeq" id="XP_010254762.1"/>
    </source>
</evidence>
<evidence type="ECO:0000256" key="5">
    <source>
        <dbReference type="ARBA" id="ARBA00022840"/>
    </source>
</evidence>
<protein>
    <recommendedName>
        <fullName evidence="1 6">Inositol-pentakisphosphate 2-kinase</fullName>
        <ecNumber evidence="1 6">2.7.1.158</ecNumber>
    </recommendedName>
</protein>
<dbReference type="InterPro" id="IPR009286">
    <property type="entry name" value="Ins_P5_2-kin"/>
</dbReference>
<keyword evidence="3 6" id="KW-0547">Nucleotide-binding</keyword>
<evidence type="ECO:0000256" key="6">
    <source>
        <dbReference type="RuleBase" id="RU364126"/>
    </source>
</evidence>
<dbReference type="AlphaFoldDB" id="A0A1U7ZL63"/>
<keyword evidence="4 6" id="KW-0418">Kinase</keyword>
<dbReference type="Pfam" id="PF06090">
    <property type="entry name" value="Ins_P5_2-kin"/>
    <property type="match status" value="1"/>
</dbReference>
<name>A0A1U7ZL63_NELNU</name>
<dbReference type="OrthoDB" id="272370at2759"/>
<dbReference type="RefSeq" id="XP_010254762.1">
    <property type="nucleotide sequence ID" value="XM_010256460.2"/>
</dbReference>
<dbReference type="Proteomes" id="UP000189703">
    <property type="component" value="Unplaced"/>
</dbReference>
<dbReference type="GeneID" id="104595636"/>
<comment type="catalytic activity">
    <reaction evidence="6">
        <text>1D-myo-inositol 1,3,4,5,6-pentakisphosphate + ATP = 1D-myo-inositol hexakisphosphate + ADP + H(+)</text>
        <dbReference type="Rhea" id="RHEA:20313"/>
        <dbReference type="ChEBI" id="CHEBI:15378"/>
        <dbReference type="ChEBI" id="CHEBI:30616"/>
        <dbReference type="ChEBI" id="CHEBI:57733"/>
        <dbReference type="ChEBI" id="CHEBI:58130"/>
        <dbReference type="ChEBI" id="CHEBI:456216"/>
        <dbReference type="EC" id="2.7.1.158"/>
    </reaction>
</comment>
<evidence type="ECO:0000256" key="4">
    <source>
        <dbReference type="ARBA" id="ARBA00022777"/>
    </source>
</evidence>
<proteinExistence type="predicted"/>
<dbReference type="InterPro" id="IPR043001">
    <property type="entry name" value="IP5_2-K_N_lobe"/>
</dbReference>
<evidence type="ECO:0000256" key="1">
    <source>
        <dbReference type="ARBA" id="ARBA00012023"/>
    </source>
</evidence>
<organism evidence="7 8">
    <name type="scientific">Nelumbo nucifera</name>
    <name type="common">Sacred lotus</name>
    <dbReference type="NCBI Taxonomy" id="4432"/>
    <lineage>
        <taxon>Eukaryota</taxon>
        <taxon>Viridiplantae</taxon>
        <taxon>Streptophyta</taxon>
        <taxon>Embryophyta</taxon>
        <taxon>Tracheophyta</taxon>
        <taxon>Spermatophyta</taxon>
        <taxon>Magnoliopsida</taxon>
        <taxon>Proteales</taxon>
        <taxon>Nelumbonaceae</taxon>
        <taxon>Nelumbo</taxon>
    </lineage>
</organism>
<evidence type="ECO:0000256" key="3">
    <source>
        <dbReference type="ARBA" id="ARBA00022741"/>
    </source>
</evidence>
<keyword evidence="2 6" id="KW-0808">Transferase</keyword>
<evidence type="ECO:0000256" key="2">
    <source>
        <dbReference type="ARBA" id="ARBA00022679"/>
    </source>
</evidence>
<dbReference type="GO" id="GO:0035299">
    <property type="term" value="F:inositol-1,3,4,5,6-pentakisphosphate 2-kinase activity"/>
    <property type="evidence" value="ECO:0007669"/>
    <property type="project" value="UniProtKB-EC"/>
</dbReference>
<keyword evidence="7" id="KW-1185">Reference proteome</keyword>
<evidence type="ECO:0000313" key="7">
    <source>
        <dbReference type="Proteomes" id="UP000189703"/>
    </source>
</evidence>